<dbReference type="Gene3D" id="3.40.50.360">
    <property type="match status" value="1"/>
</dbReference>
<dbReference type="AlphaFoldDB" id="A0A9P6SPX8"/>
<dbReference type="GO" id="GO:0016491">
    <property type="term" value="F:oxidoreductase activity"/>
    <property type="evidence" value="ECO:0007669"/>
    <property type="project" value="InterPro"/>
</dbReference>
<dbReference type="InterPro" id="IPR029039">
    <property type="entry name" value="Flavoprotein-like_sf"/>
</dbReference>
<dbReference type="PANTHER" id="PTHR30543:SF21">
    <property type="entry name" value="NAD(P)H-DEPENDENT FMN REDUCTASE LOT6"/>
    <property type="match status" value="1"/>
</dbReference>
<evidence type="ECO:0000259" key="1">
    <source>
        <dbReference type="Pfam" id="PF03358"/>
    </source>
</evidence>
<comment type="caution">
    <text evidence="2">The sequence shown here is derived from an EMBL/GenBank/DDBJ whole genome shotgun (WGS) entry which is preliminary data.</text>
</comment>
<proteinExistence type="predicted"/>
<organism evidence="2 3">
    <name type="scientific">Hyphodiscus hymeniophilus</name>
    <dbReference type="NCBI Taxonomy" id="353542"/>
    <lineage>
        <taxon>Eukaryota</taxon>
        <taxon>Fungi</taxon>
        <taxon>Dikarya</taxon>
        <taxon>Ascomycota</taxon>
        <taxon>Pezizomycotina</taxon>
        <taxon>Leotiomycetes</taxon>
        <taxon>Helotiales</taxon>
        <taxon>Hyphodiscaceae</taxon>
        <taxon>Hyphodiscus</taxon>
    </lineage>
</organism>
<dbReference type="GO" id="GO:0005829">
    <property type="term" value="C:cytosol"/>
    <property type="evidence" value="ECO:0007669"/>
    <property type="project" value="TreeGrafter"/>
</dbReference>
<accession>A0A9P6SPX8</accession>
<dbReference type="InterPro" id="IPR005025">
    <property type="entry name" value="FMN_Rdtase-like_dom"/>
</dbReference>
<gene>
    <name evidence="2" type="ORF">D0Z07_8164</name>
</gene>
<keyword evidence="3" id="KW-1185">Reference proteome</keyword>
<protein>
    <submittedName>
        <fullName evidence="2">NAD(P)H-dependent FMN reductase LOT6</fullName>
    </submittedName>
</protein>
<feature type="domain" description="NADPH-dependent FMN reductase-like" evidence="1">
    <location>
        <begin position="8"/>
        <end position="149"/>
    </location>
</feature>
<dbReference type="InterPro" id="IPR050712">
    <property type="entry name" value="NAD(P)H-dep_reductase"/>
</dbReference>
<dbReference type="PANTHER" id="PTHR30543">
    <property type="entry name" value="CHROMATE REDUCTASE"/>
    <property type="match status" value="1"/>
</dbReference>
<dbReference type="GO" id="GO:0010181">
    <property type="term" value="F:FMN binding"/>
    <property type="evidence" value="ECO:0007669"/>
    <property type="project" value="TreeGrafter"/>
</dbReference>
<evidence type="ECO:0000313" key="3">
    <source>
        <dbReference type="Proteomes" id="UP000785200"/>
    </source>
</evidence>
<reference evidence="2" key="1">
    <citation type="submission" date="2019-07" db="EMBL/GenBank/DDBJ databases">
        <title>Hyphodiscus hymeniophilus genome sequencing and assembly.</title>
        <authorList>
            <person name="Kramer G."/>
            <person name="Nodwell J."/>
        </authorList>
    </citation>
    <scope>NUCLEOTIDE SEQUENCE</scope>
    <source>
        <strain evidence="2">ATCC 34498</strain>
    </source>
</reference>
<sequence length="212" mass="22971">MTTTIPKKVALVLASTRAVRAGPDVVDWVKKTLLASPASPKPEISIVDVKTFNLPVFNESIMPAMVPAYGQFEHAEIKAWSAAIEAFDAYIWVSPEYNFGVPGAVKNAIDSLYNEWIGKPVLVVTYGIFGGASASESLQKTLNGMKLRVAETRPKLEFSGWPDKSEMMSAAGGKIGPKTLEHWEAESKETLLKGFGELIELLETPASAEKTA</sequence>
<dbReference type="Pfam" id="PF03358">
    <property type="entry name" value="FMN_red"/>
    <property type="match status" value="1"/>
</dbReference>
<name>A0A9P6SPX8_9HELO</name>
<dbReference type="OrthoDB" id="68575at2759"/>
<dbReference type="EMBL" id="VNKQ01000016">
    <property type="protein sequence ID" value="KAG0646096.1"/>
    <property type="molecule type" value="Genomic_DNA"/>
</dbReference>
<dbReference type="SUPFAM" id="SSF52218">
    <property type="entry name" value="Flavoproteins"/>
    <property type="match status" value="1"/>
</dbReference>
<evidence type="ECO:0000313" key="2">
    <source>
        <dbReference type="EMBL" id="KAG0646096.1"/>
    </source>
</evidence>
<dbReference type="Proteomes" id="UP000785200">
    <property type="component" value="Unassembled WGS sequence"/>
</dbReference>